<name>A0AAN7WBC9_9PEZI</name>
<evidence type="ECO:0000313" key="2">
    <source>
        <dbReference type="Proteomes" id="UP001310594"/>
    </source>
</evidence>
<organism evidence="1 2">
    <name type="scientific">Elasticomyces elasticus</name>
    <dbReference type="NCBI Taxonomy" id="574655"/>
    <lineage>
        <taxon>Eukaryota</taxon>
        <taxon>Fungi</taxon>
        <taxon>Dikarya</taxon>
        <taxon>Ascomycota</taxon>
        <taxon>Pezizomycotina</taxon>
        <taxon>Dothideomycetes</taxon>
        <taxon>Dothideomycetidae</taxon>
        <taxon>Mycosphaerellales</taxon>
        <taxon>Teratosphaeriaceae</taxon>
        <taxon>Elasticomyces</taxon>
    </lineage>
</organism>
<dbReference type="EMBL" id="JAVRQU010000003">
    <property type="protein sequence ID" value="KAK5705183.1"/>
    <property type="molecule type" value="Genomic_DNA"/>
</dbReference>
<dbReference type="AlphaFoldDB" id="A0AAN7WBC9"/>
<proteinExistence type="predicted"/>
<reference evidence="1" key="1">
    <citation type="submission" date="2023-08" db="EMBL/GenBank/DDBJ databases">
        <title>Black Yeasts Isolated from many extreme environments.</title>
        <authorList>
            <person name="Coleine C."/>
            <person name="Stajich J.E."/>
            <person name="Selbmann L."/>
        </authorList>
    </citation>
    <scope>NUCLEOTIDE SEQUENCE</scope>
    <source>
        <strain evidence="1">CCFEE 5810</strain>
    </source>
</reference>
<sequence>MYNFAIQPVLIVIRCEKASASANPALAAGALLETATSSPLHLQAVRSPKFQLISSLTQDLFEDYHDQTWTASDLYQALAKDIRTALKDNFRHSLAFSALLQSEQLPVVNEGAIDPYLRPGVLAFILRTLSRVIQFDLLRECHDPTPGCAAVWHTHGVKAYYKMELLPKPKETELERMLREMAGN</sequence>
<evidence type="ECO:0000313" key="1">
    <source>
        <dbReference type="EMBL" id="KAK5705183.1"/>
    </source>
</evidence>
<gene>
    <name evidence="1" type="ORF">LTR97_002300</name>
</gene>
<comment type="caution">
    <text evidence="1">The sequence shown here is derived from an EMBL/GenBank/DDBJ whole genome shotgun (WGS) entry which is preliminary data.</text>
</comment>
<dbReference type="Proteomes" id="UP001310594">
    <property type="component" value="Unassembled WGS sequence"/>
</dbReference>
<accession>A0AAN7WBC9</accession>
<protein>
    <submittedName>
        <fullName evidence="1">Uncharacterized protein</fullName>
    </submittedName>
</protein>